<dbReference type="OMA" id="ILSNAWH"/>
<evidence type="ECO:0000256" key="2">
    <source>
        <dbReference type="SAM" id="MobiDB-lite"/>
    </source>
</evidence>
<dbReference type="VEuPathDB" id="FungiDB:MCYG_05865"/>
<dbReference type="eggNOG" id="ENOG502SAZV">
    <property type="taxonomic scope" value="Eukaryota"/>
</dbReference>
<dbReference type="RefSeq" id="XP_002845996.1">
    <property type="nucleotide sequence ID" value="XM_002845950.1"/>
</dbReference>
<gene>
    <name evidence="3" type="ORF">MCYG_05865</name>
</gene>
<feature type="coiled-coil region" evidence="1">
    <location>
        <begin position="219"/>
        <end position="339"/>
    </location>
</feature>
<feature type="compositionally biased region" description="Basic and acidic residues" evidence="2">
    <location>
        <begin position="1"/>
        <end position="11"/>
    </location>
</feature>
<keyword evidence="1" id="KW-0175">Coiled coil</keyword>
<dbReference type="HOGENOM" id="CLU_312139_0_0_1"/>
<feature type="region of interest" description="Disordered" evidence="2">
    <location>
        <begin position="93"/>
        <end position="212"/>
    </location>
</feature>
<proteinExistence type="predicted"/>
<accession>C5FT43</accession>
<feature type="compositionally biased region" description="Basic and acidic residues" evidence="2">
    <location>
        <begin position="163"/>
        <end position="183"/>
    </location>
</feature>
<feature type="compositionally biased region" description="Basic and acidic residues" evidence="2">
    <location>
        <begin position="405"/>
        <end position="417"/>
    </location>
</feature>
<feature type="compositionally biased region" description="Low complexity" evidence="2">
    <location>
        <begin position="17"/>
        <end position="32"/>
    </location>
</feature>
<feature type="compositionally biased region" description="Low complexity" evidence="2">
    <location>
        <begin position="58"/>
        <end position="78"/>
    </location>
</feature>
<dbReference type="OrthoDB" id="5343018at2759"/>
<feature type="region of interest" description="Disordered" evidence="2">
    <location>
        <begin position="1"/>
        <end position="44"/>
    </location>
</feature>
<dbReference type="GeneID" id="9224285"/>
<keyword evidence="4" id="KW-1185">Reference proteome</keyword>
<evidence type="ECO:0000313" key="4">
    <source>
        <dbReference type="Proteomes" id="UP000002035"/>
    </source>
</evidence>
<feature type="compositionally biased region" description="Polar residues" evidence="2">
    <location>
        <begin position="392"/>
        <end position="402"/>
    </location>
</feature>
<feature type="compositionally biased region" description="Basic and acidic residues" evidence="2">
    <location>
        <begin position="94"/>
        <end position="108"/>
    </location>
</feature>
<feature type="region of interest" description="Disordered" evidence="2">
    <location>
        <begin position="58"/>
        <end position="80"/>
    </location>
</feature>
<feature type="region of interest" description="Disordered" evidence="2">
    <location>
        <begin position="780"/>
        <end position="809"/>
    </location>
</feature>
<reference evidence="4" key="1">
    <citation type="journal article" date="2012" name="MBio">
        <title>Comparative genome analysis of Trichophyton rubrum and related dermatophytes reveals candidate genes involved in infection.</title>
        <authorList>
            <person name="Martinez D.A."/>
            <person name="Oliver B.G."/>
            <person name="Graeser Y."/>
            <person name="Goldberg J.M."/>
            <person name="Li W."/>
            <person name="Martinez-Rossi N.M."/>
            <person name="Monod M."/>
            <person name="Shelest E."/>
            <person name="Barton R.C."/>
            <person name="Birch E."/>
            <person name="Brakhage A.A."/>
            <person name="Chen Z."/>
            <person name="Gurr S.J."/>
            <person name="Heiman D."/>
            <person name="Heitman J."/>
            <person name="Kosti I."/>
            <person name="Rossi A."/>
            <person name="Saif S."/>
            <person name="Samalova M."/>
            <person name="Saunders C.W."/>
            <person name="Shea T."/>
            <person name="Summerbell R.C."/>
            <person name="Xu J."/>
            <person name="Young S."/>
            <person name="Zeng Q."/>
            <person name="Birren B.W."/>
            <person name="Cuomo C.A."/>
            <person name="White T.C."/>
        </authorList>
    </citation>
    <scope>NUCLEOTIDE SEQUENCE [LARGE SCALE GENOMIC DNA]</scope>
    <source>
        <strain evidence="4">ATCC MYA-4605 / CBS 113480</strain>
    </source>
</reference>
<sequence>MDRRPEIDSSRSRYSHPPSTSISPFRSRSPSLSPSPPFNTQNRRLQLRNARFRGALLASASASASAPSSRQVSPPQSQIETWRSALDEIEYEDKESAYERGTGYERFHTTTSRPHTRRSSILRELGNSTQRRRSHTPRVPVTSIFQTQPDSPPWSASFGRPKASIDDQGHEPEPDVGWEEKMQSTRKASISSQKSGTLPSIRLPKGRNREGRRDASQYIEHLENQLAATLQDAELADAKTHAARYKALNTEYRILKQELAEWEEKFEARVQDGEAAMAEREAQLKIRIRALEREVEAKESKIKELEWEVEKESQNRRTLEAITATNRSLERRVDVLTELLAQSPARAELPQPPPITVADGSSMGNGENMCRTPRPKSMFTKIPLSPVRQPLFQPTSEPSASSADPCKRTAGDEDSRAFELASDSGFDSCSGPSHSQRTSLLSNQSLHGAAAGPGSATSLPLSPELQLQGKLQYRKRKMRRFPSGCCTLKPLVLPTASAALSPYAPPVNPSSSPGSIQQQRLARYFSTLRYSRAGPGYDESLYDDETDGDDTDTDAARIDALASLEGNTVHYQSFEEAMAGHDLSLDDMDELGHSSFAAKSLSPGSEMAGYEGGTIRRRRNRSRKISALRIDTRPVERIVSYSARQDASPSLLEKLHLYIPQLLANARTLACRILSNAWHSNWHRLGGLSWWFLGLLLGTHTRNQWFRHSTLRNTKCLGGFRESEAEEPSTPASVNHRPGTATQALSRCTPAIQEWLKFSVTLVLAIGLAVRDGPGTLMCPYSPPEDDTRPNVDAVPESEVYPPSGRYPSIRTSLSVLSPSALPRDEFDNSPD</sequence>
<dbReference type="AlphaFoldDB" id="C5FT43"/>
<protein>
    <submittedName>
        <fullName evidence="3">Uncharacterized protein</fullName>
    </submittedName>
</protein>
<evidence type="ECO:0000256" key="1">
    <source>
        <dbReference type="SAM" id="Coils"/>
    </source>
</evidence>
<dbReference type="EMBL" id="DS995705">
    <property type="protein sequence ID" value="EEQ33046.1"/>
    <property type="molecule type" value="Genomic_DNA"/>
</dbReference>
<organism evidence="3 4">
    <name type="scientific">Arthroderma otae (strain ATCC MYA-4605 / CBS 113480)</name>
    <name type="common">Microsporum canis</name>
    <dbReference type="NCBI Taxonomy" id="554155"/>
    <lineage>
        <taxon>Eukaryota</taxon>
        <taxon>Fungi</taxon>
        <taxon>Dikarya</taxon>
        <taxon>Ascomycota</taxon>
        <taxon>Pezizomycotina</taxon>
        <taxon>Eurotiomycetes</taxon>
        <taxon>Eurotiomycetidae</taxon>
        <taxon>Onygenales</taxon>
        <taxon>Arthrodermataceae</taxon>
        <taxon>Microsporum</taxon>
    </lineage>
</organism>
<feature type="region of interest" description="Disordered" evidence="2">
    <location>
        <begin position="388"/>
        <end position="417"/>
    </location>
</feature>
<evidence type="ECO:0000313" key="3">
    <source>
        <dbReference type="EMBL" id="EEQ33046.1"/>
    </source>
</evidence>
<name>C5FT43_ARTOC</name>
<feature type="compositionally biased region" description="Polar residues" evidence="2">
    <location>
        <begin position="185"/>
        <end position="198"/>
    </location>
</feature>
<dbReference type="Proteomes" id="UP000002035">
    <property type="component" value="Unassembled WGS sequence"/>
</dbReference>
<feature type="region of interest" description="Disordered" evidence="2">
    <location>
        <begin position="345"/>
        <end position="367"/>
    </location>
</feature>